<dbReference type="GO" id="GO:0034765">
    <property type="term" value="P:regulation of monoatomic ion transmembrane transport"/>
    <property type="evidence" value="ECO:0007669"/>
    <property type="project" value="TreeGrafter"/>
</dbReference>
<dbReference type="SUPFAM" id="SSF81324">
    <property type="entry name" value="Voltage-gated potassium channels"/>
    <property type="match status" value="1"/>
</dbReference>
<feature type="domain" description="Potassium channel" evidence="12">
    <location>
        <begin position="70"/>
        <end position="141"/>
    </location>
</feature>
<feature type="transmembrane region" description="Helical" evidence="11">
    <location>
        <begin position="88"/>
        <end position="107"/>
    </location>
</feature>
<dbReference type="GO" id="GO:1990573">
    <property type="term" value="P:potassium ion import across plasma membrane"/>
    <property type="evidence" value="ECO:0007669"/>
    <property type="project" value="TreeGrafter"/>
</dbReference>
<comment type="subcellular location">
    <subcellularLocation>
        <location evidence="1">Membrane</location>
        <topology evidence="1">Multi-pass membrane protein</topology>
    </subcellularLocation>
</comment>
<dbReference type="Gene3D" id="2.60.40.1400">
    <property type="entry name" value="G protein-activated inward rectifier potassium channel 1"/>
    <property type="match status" value="1"/>
</dbReference>
<keyword evidence="2" id="KW-0813">Transport</keyword>
<evidence type="ECO:0000256" key="3">
    <source>
        <dbReference type="ARBA" id="ARBA00022538"/>
    </source>
</evidence>
<dbReference type="InterPro" id="IPR013099">
    <property type="entry name" value="K_chnl_dom"/>
</dbReference>
<keyword evidence="6" id="KW-0630">Potassium</keyword>
<feature type="transmembrane region" description="Helical" evidence="11">
    <location>
        <begin position="113"/>
        <end position="139"/>
    </location>
</feature>
<sequence length="304" mass="34876">MTRRRRYQAQFKKSSPPSKPLLTKVKGSKNKLLQLLEHPFSDLYHWLLVISWWQFLGLLSLFYFAINVAFALAYLTTRGGIANAEPNSFIDAFFFSVQSLSTIGYGAMYPQTIYAQILVTFEVLVGLLLVAMATGLMFARFAQPRARVLFSEVAVIYPFNRVPTLMFRVANQRDNRIIEARIQVSFLANEVSPEGIELRRFYNLPLLRSESPSFALSWLVMHPIDQSSPLWGETPESLAQCDASILIILTGLDETFSSTIHARYIYKVSDLLWSMRFTDILHKTDDGNYYIDYKNFHDVISDPQ</sequence>
<protein>
    <submittedName>
        <fullName evidence="14">Inward rectifier potassium channel Kirbac3.1</fullName>
    </submittedName>
</protein>
<evidence type="ECO:0000256" key="10">
    <source>
        <dbReference type="ARBA" id="ARBA00023303"/>
    </source>
</evidence>
<dbReference type="SUPFAM" id="SSF81296">
    <property type="entry name" value="E set domains"/>
    <property type="match status" value="1"/>
</dbReference>
<keyword evidence="7 11" id="KW-1133">Transmembrane helix</keyword>
<keyword evidence="9 11" id="KW-0472">Membrane</keyword>
<accession>A0A563VQW4</accession>
<evidence type="ECO:0000256" key="11">
    <source>
        <dbReference type="SAM" id="Phobius"/>
    </source>
</evidence>
<name>A0A563VQW4_9CYAN</name>
<dbReference type="InterPro" id="IPR016449">
    <property type="entry name" value="K_chnl_inward-rec_Kir"/>
</dbReference>
<keyword evidence="3" id="KW-0633">Potassium transport</keyword>
<evidence type="ECO:0000256" key="6">
    <source>
        <dbReference type="ARBA" id="ARBA00022958"/>
    </source>
</evidence>
<dbReference type="Gene3D" id="1.10.287.70">
    <property type="match status" value="1"/>
</dbReference>
<evidence type="ECO:0000259" key="12">
    <source>
        <dbReference type="Pfam" id="PF07885"/>
    </source>
</evidence>
<dbReference type="OrthoDB" id="9799090at2"/>
<dbReference type="InterPro" id="IPR014756">
    <property type="entry name" value="Ig_E-set"/>
</dbReference>
<dbReference type="RefSeq" id="WP_144864644.1">
    <property type="nucleotide sequence ID" value="NZ_LR213783.1"/>
</dbReference>
<evidence type="ECO:0000259" key="13">
    <source>
        <dbReference type="Pfam" id="PF17655"/>
    </source>
</evidence>
<keyword evidence="8" id="KW-0406">Ion transport</keyword>
<keyword evidence="4 11" id="KW-0812">Transmembrane</keyword>
<dbReference type="EMBL" id="CAACVJ010000135">
    <property type="protein sequence ID" value="VEP13765.1"/>
    <property type="molecule type" value="Genomic_DNA"/>
</dbReference>
<evidence type="ECO:0000256" key="8">
    <source>
        <dbReference type="ARBA" id="ARBA00023065"/>
    </source>
</evidence>
<reference evidence="14 15" key="1">
    <citation type="submission" date="2019-01" db="EMBL/GenBank/DDBJ databases">
        <authorList>
            <person name="Brito A."/>
        </authorList>
    </citation>
    <scope>NUCLEOTIDE SEQUENCE [LARGE SCALE GENOMIC DNA]</scope>
    <source>
        <strain evidence="14">1</strain>
    </source>
</reference>
<dbReference type="PRINTS" id="PR01320">
    <property type="entry name" value="KIRCHANNEL"/>
</dbReference>
<dbReference type="Pfam" id="PF07885">
    <property type="entry name" value="Ion_trans_2"/>
    <property type="match status" value="1"/>
</dbReference>
<evidence type="ECO:0000256" key="5">
    <source>
        <dbReference type="ARBA" id="ARBA00022882"/>
    </source>
</evidence>
<keyword evidence="5" id="KW-0851">Voltage-gated channel</keyword>
<evidence type="ECO:0000256" key="4">
    <source>
        <dbReference type="ARBA" id="ARBA00022692"/>
    </source>
</evidence>
<organism evidence="14 15">
    <name type="scientific">Hyella patelloides LEGE 07179</name>
    <dbReference type="NCBI Taxonomy" id="945734"/>
    <lineage>
        <taxon>Bacteria</taxon>
        <taxon>Bacillati</taxon>
        <taxon>Cyanobacteriota</taxon>
        <taxon>Cyanophyceae</taxon>
        <taxon>Pleurocapsales</taxon>
        <taxon>Hyellaceae</taxon>
        <taxon>Hyella</taxon>
    </lineage>
</organism>
<dbReference type="PANTHER" id="PTHR11767:SF102">
    <property type="entry name" value="INWARDLY RECTIFYING POTASSIUM CHANNEL 1, ISOFORM F"/>
    <property type="match status" value="1"/>
</dbReference>
<dbReference type="InterPro" id="IPR013518">
    <property type="entry name" value="K_chnl_inward-rec_Kir_cyto"/>
</dbReference>
<keyword evidence="10 14" id="KW-0407">Ion channel</keyword>
<evidence type="ECO:0000256" key="1">
    <source>
        <dbReference type="ARBA" id="ARBA00004141"/>
    </source>
</evidence>
<dbReference type="GO" id="GO:0005886">
    <property type="term" value="C:plasma membrane"/>
    <property type="evidence" value="ECO:0007669"/>
    <property type="project" value="TreeGrafter"/>
</dbReference>
<dbReference type="Pfam" id="PF17655">
    <property type="entry name" value="IRK_C"/>
    <property type="match status" value="1"/>
</dbReference>
<evidence type="ECO:0000313" key="15">
    <source>
        <dbReference type="Proteomes" id="UP000320055"/>
    </source>
</evidence>
<dbReference type="PANTHER" id="PTHR11767">
    <property type="entry name" value="INWARD RECTIFIER POTASSIUM CHANNEL"/>
    <property type="match status" value="1"/>
</dbReference>
<evidence type="ECO:0000256" key="9">
    <source>
        <dbReference type="ARBA" id="ARBA00023136"/>
    </source>
</evidence>
<evidence type="ECO:0000313" key="14">
    <source>
        <dbReference type="EMBL" id="VEP13765.1"/>
    </source>
</evidence>
<dbReference type="InterPro" id="IPR041647">
    <property type="entry name" value="IRK_C"/>
</dbReference>
<dbReference type="AlphaFoldDB" id="A0A563VQW4"/>
<feature type="transmembrane region" description="Helical" evidence="11">
    <location>
        <begin position="43"/>
        <end position="76"/>
    </location>
</feature>
<gene>
    <name evidence="14" type="ORF">H1P_220006</name>
</gene>
<dbReference type="Proteomes" id="UP000320055">
    <property type="component" value="Unassembled WGS sequence"/>
</dbReference>
<feature type="domain" description="Inward rectifier potassium channel C-terminal" evidence="13">
    <location>
        <begin position="148"/>
        <end position="300"/>
    </location>
</feature>
<evidence type="ECO:0000256" key="2">
    <source>
        <dbReference type="ARBA" id="ARBA00022448"/>
    </source>
</evidence>
<evidence type="ECO:0000256" key="7">
    <source>
        <dbReference type="ARBA" id="ARBA00022989"/>
    </source>
</evidence>
<proteinExistence type="predicted"/>
<dbReference type="GO" id="GO:0034702">
    <property type="term" value="C:monoatomic ion channel complex"/>
    <property type="evidence" value="ECO:0007669"/>
    <property type="project" value="UniProtKB-KW"/>
</dbReference>
<dbReference type="GO" id="GO:0005242">
    <property type="term" value="F:inward rectifier potassium channel activity"/>
    <property type="evidence" value="ECO:0007669"/>
    <property type="project" value="InterPro"/>
</dbReference>
<keyword evidence="15" id="KW-1185">Reference proteome</keyword>